<gene>
    <name evidence="2" type="primary">LOC102802456</name>
</gene>
<proteinExistence type="predicted"/>
<dbReference type="InterPro" id="IPR052709">
    <property type="entry name" value="Transposase-MT_Hybrid"/>
</dbReference>
<dbReference type="GeneID" id="102802456"/>
<sequence length="131" mass="14952">MARFKMFVKQLGDKQAVCKVDAPNDDFTSEVEQLRAAIKEKRRGKFRAGVMLLQDNAPVHTAQVALATGTQCSFELLPHPFYSPLDFYLFPKLKSHLRGHHFETDVIQAVEAYLKDQDETFFQLGIGKLEH</sequence>
<name>A0ABM0MV75_SACKO</name>
<dbReference type="PANTHER" id="PTHR46060:SF1">
    <property type="entry name" value="MARINER MOS1 TRANSPOSASE-LIKE PROTEIN"/>
    <property type="match status" value="1"/>
</dbReference>
<accession>A0ABM0MV75</accession>
<evidence type="ECO:0000313" key="1">
    <source>
        <dbReference type="Proteomes" id="UP000694865"/>
    </source>
</evidence>
<evidence type="ECO:0000313" key="2">
    <source>
        <dbReference type="RefSeq" id="XP_006823916.1"/>
    </source>
</evidence>
<protein>
    <submittedName>
        <fullName evidence="2">Histone-lysine N-methyltransferase SETMAR-like</fullName>
    </submittedName>
</protein>
<keyword evidence="1" id="KW-1185">Reference proteome</keyword>
<dbReference type="Gene3D" id="3.30.420.10">
    <property type="entry name" value="Ribonuclease H-like superfamily/Ribonuclease H"/>
    <property type="match status" value="1"/>
</dbReference>
<dbReference type="RefSeq" id="XP_006823916.1">
    <property type="nucleotide sequence ID" value="XM_006823853.1"/>
</dbReference>
<dbReference type="Proteomes" id="UP000694865">
    <property type="component" value="Unplaced"/>
</dbReference>
<dbReference type="InterPro" id="IPR036397">
    <property type="entry name" value="RNaseH_sf"/>
</dbReference>
<organism evidence="1 2">
    <name type="scientific">Saccoglossus kowalevskii</name>
    <name type="common">Acorn worm</name>
    <dbReference type="NCBI Taxonomy" id="10224"/>
    <lineage>
        <taxon>Eukaryota</taxon>
        <taxon>Metazoa</taxon>
        <taxon>Hemichordata</taxon>
        <taxon>Enteropneusta</taxon>
        <taxon>Harrimaniidae</taxon>
        <taxon>Saccoglossus</taxon>
    </lineage>
</organism>
<dbReference type="PANTHER" id="PTHR46060">
    <property type="entry name" value="MARINER MOS1 TRANSPOSASE-LIKE PROTEIN"/>
    <property type="match status" value="1"/>
</dbReference>
<reference evidence="2" key="1">
    <citation type="submission" date="2025-08" db="UniProtKB">
        <authorList>
            <consortium name="RefSeq"/>
        </authorList>
    </citation>
    <scope>IDENTIFICATION</scope>
    <source>
        <tissue evidence="2">Testes</tissue>
    </source>
</reference>